<evidence type="ECO:0000259" key="3">
    <source>
        <dbReference type="PROSITE" id="PS50937"/>
    </source>
</evidence>
<dbReference type="InterPro" id="IPR000551">
    <property type="entry name" value="MerR-type_HTH_dom"/>
</dbReference>
<evidence type="ECO:0000256" key="2">
    <source>
        <dbReference type="SAM" id="Coils"/>
    </source>
</evidence>
<dbReference type="PROSITE" id="PS50937">
    <property type="entry name" value="HTH_MERR_2"/>
    <property type="match status" value="1"/>
</dbReference>
<dbReference type="GO" id="GO:0003677">
    <property type="term" value="F:DNA binding"/>
    <property type="evidence" value="ECO:0007669"/>
    <property type="project" value="UniProtKB-KW"/>
</dbReference>
<dbReference type="PANTHER" id="PTHR30204:SF98">
    <property type="entry name" value="HTH-TYPE TRANSCRIPTIONAL REGULATOR ADHR"/>
    <property type="match status" value="1"/>
</dbReference>
<keyword evidence="5" id="KW-1185">Reference proteome</keyword>
<dbReference type="EMBL" id="BMKR01000069">
    <property type="protein sequence ID" value="GGG14236.1"/>
    <property type="molecule type" value="Genomic_DNA"/>
</dbReference>
<dbReference type="InterPro" id="IPR009061">
    <property type="entry name" value="DNA-bd_dom_put_sf"/>
</dbReference>
<dbReference type="PANTHER" id="PTHR30204">
    <property type="entry name" value="REDOX-CYCLING DRUG-SENSING TRANSCRIPTIONAL ACTIVATOR SOXR"/>
    <property type="match status" value="1"/>
</dbReference>
<dbReference type="SMART" id="SM00422">
    <property type="entry name" value="HTH_MERR"/>
    <property type="match status" value="1"/>
</dbReference>
<gene>
    <name evidence="4" type="ORF">GCM10010912_68360</name>
</gene>
<evidence type="ECO:0000313" key="5">
    <source>
        <dbReference type="Proteomes" id="UP000637643"/>
    </source>
</evidence>
<reference evidence="4" key="2">
    <citation type="submission" date="2020-09" db="EMBL/GenBank/DDBJ databases">
        <authorList>
            <person name="Sun Q."/>
            <person name="Zhou Y."/>
        </authorList>
    </citation>
    <scope>NUCLEOTIDE SEQUENCE</scope>
    <source>
        <strain evidence="4">CGMCC 1.16134</strain>
    </source>
</reference>
<name>A0A917FYI6_9BACL</name>
<dbReference type="Gene3D" id="1.10.1660.10">
    <property type="match status" value="1"/>
</dbReference>
<dbReference type="Pfam" id="PF13411">
    <property type="entry name" value="MerR_1"/>
    <property type="match status" value="1"/>
</dbReference>
<feature type="coiled-coil region" evidence="2">
    <location>
        <begin position="86"/>
        <end position="120"/>
    </location>
</feature>
<dbReference type="CDD" id="cd01109">
    <property type="entry name" value="HTH_YyaN"/>
    <property type="match status" value="1"/>
</dbReference>
<comment type="caution">
    <text evidence="4">The sequence shown here is derived from an EMBL/GenBank/DDBJ whole genome shotgun (WGS) entry which is preliminary data.</text>
</comment>
<dbReference type="InterPro" id="IPR047057">
    <property type="entry name" value="MerR_fam"/>
</dbReference>
<reference evidence="4" key="1">
    <citation type="journal article" date="2014" name="Int. J. Syst. Evol. Microbiol.">
        <title>Complete genome sequence of Corynebacterium casei LMG S-19264T (=DSM 44701T), isolated from a smear-ripened cheese.</title>
        <authorList>
            <consortium name="US DOE Joint Genome Institute (JGI-PGF)"/>
            <person name="Walter F."/>
            <person name="Albersmeier A."/>
            <person name="Kalinowski J."/>
            <person name="Ruckert C."/>
        </authorList>
    </citation>
    <scope>NUCLEOTIDE SEQUENCE</scope>
    <source>
        <strain evidence="4">CGMCC 1.16134</strain>
    </source>
</reference>
<keyword evidence="1" id="KW-0238">DNA-binding</keyword>
<dbReference type="PRINTS" id="PR00040">
    <property type="entry name" value="HTHMERR"/>
</dbReference>
<protein>
    <recommendedName>
        <fullName evidence="3">HTH merR-type domain-containing protein</fullName>
    </recommendedName>
</protein>
<evidence type="ECO:0000256" key="1">
    <source>
        <dbReference type="ARBA" id="ARBA00023125"/>
    </source>
</evidence>
<proteinExistence type="predicted"/>
<sequence>MEPNFFTIQQISEMTGLTAHTLRYYEKIGLLYGIHRDTNGYRQYSESDISWIHFLLRLRVTGMKVSDMKQFSDLRSQGEATISGRRELLETHQRNVLAQINELKNNLKMIDEKIETYKWMEGQD</sequence>
<dbReference type="GO" id="GO:0003700">
    <property type="term" value="F:DNA-binding transcription factor activity"/>
    <property type="evidence" value="ECO:0007669"/>
    <property type="project" value="InterPro"/>
</dbReference>
<dbReference type="AlphaFoldDB" id="A0A917FYI6"/>
<keyword evidence="2" id="KW-0175">Coiled coil</keyword>
<dbReference type="RefSeq" id="WP_189032652.1">
    <property type="nucleotide sequence ID" value="NZ_BMKR01000069.1"/>
</dbReference>
<dbReference type="SUPFAM" id="SSF46955">
    <property type="entry name" value="Putative DNA-binding domain"/>
    <property type="match status" value="1"/>
</dbReference>
<organism evidence="4 5">
    <name type="scientific">Paenibacillus albidus</name>
    <dbReference type="NCBI Taxonomy" id="2041023"/>
    <lineage>
        <taxon>Bacteria</taxon>
        <taxon>Bacillati</taxon>
        <taxon>Bacillota</taxon>
        <taxon>Bacilli</taxon>
        <taxon>Bacillales</taxon>
        <taxon>Paenibacillaceae</taxon>
        <taxon>Paenibacillus</taxon>
    </lineage>
</organism>
<feature type="domain" description="HTH merR-type" evidence="3">
    <location>
        <begin position="5"/>
        <end position="74"/>
    </location>
</feature>
<dbReference type="Proteomes" id="UP000637643">
    <property type="component" value="Unassembled WGS sequence"/>
</dbReference>
<accession>A0A917FYI6</accession>
<evidence type="ECO:0000313" key="4">
    <source>
        <dbReference type="EMBL" id="GGG14236.1"/>
    </source>
</evidence>